<name>A0A2U2AE37_9GAMM</name>
<organism evidence="3 4">
    <name type="scientific">Ignatzschineria ureiclastica</name>
    <dbReference type="NCBI Taxonomy" id="472582"/>
    <lineage>
        <taxon>Bacteria</taxon>
        <taxon>Pseudomonadati</taxon>
        <taxon>Pseudomonadota</taxon>
        <taxon>Gammaproteobacteria</taxon>
        <taxon>Cardiobacteriales</taxon>
        <taxon>Ignatzschineriaceae</taxon>
        <taxon>Ignatzschineria</taxon>
    </lineage>
</organism>
<comment type="similarity">
    <text evidence="1">Belongs to the RutC family.</text>
</comment>
<dbReference type="InterPro" id="IPR006175">
    <property type="entry name" value="YjgF/YER057c/UK114"/>
</dbReference>
<accession>A0A2U2AE37</accession>
<gene>
    <name evidence="3" type="ORF">DC083_07420</name>
</gene>
<dbReference type="PANTHER" id="PTHR11803:SF59">
    <property type="entry name" value="ENDORIBONUCLEASE"/>
    <property type="match status" value="1"/>
</dbReference>
<evidence type="ECO:0000256" key="1">
    <source>
        <dbReference type="ARBA" id="ARBA00010552"/>
    </source>
</evidence>
<dbReference type="CDD" id="cd06151">
    <property type="entry name" value="YjgF_YER057c_UK114_like_3"/>
    <property type="match status" value="1"/>
</dbReference>
<dbReference type="OrthoDB" id="9803101at2"/>
<dbReference type="EMBL" id="QEWQ01000004">
    <property type="protein sequence ID" value="PWD80924.1"/>
    <property type="molecule type" value="Genomic_DNA"/>
</dbReference>
<dbReference type="GO" id="GO:0005829">
    <property type="term" value="C:cytosol"/>
    <property type="evidence" value="ECO:0007669"/>
    <property type="project" value="TreeGrafter"/>
</dbReference>
<comment type="caution">
    <text evidence="3">The sequence shown here is derived from an EMBL/GenBank/DDBJ whole genome shotgun (WGS) entry which is preliminary data.</text>
</comment>
<dbReference type="AlphaFoldDB" id="A0A2U2AE37"/>
<evidence type="ECO:0000313" key="3">
    <source>
        <dbReference type="EMBL" id="PWD80924.1"/>
    </source>
</evidence>
<reference evidence="4" key="1">
    <citation type="submission" date="2018-05" db="EMBL/GenBank/DDBJ databases">
        <title>Ignatzschineria dubaiensis sp. nov., isolated from necrotic foot tissues of dromedaries (Camelus dromedarius) and associated maggots in Dubai, United Arab Emirates.</title>
        <authorList>
            <person name="Tsang C.C."/>
            <person name="Tang J.Y.M."/>
            <person name="Fong J.Y.H."/>
            <person name="Kinne J."/>
            <person name="Lee H.H."/>
            <person name="Joseph M."/>
            <person name="Jose S."/>
            <person name="Schuster R.K."/>
            <person name="Tang Y."/>
            <person name="Sivakumar S."/>
            <person name="Chen J.H.K."/>
            <person name="Teng J.L.L."/>
            <person name="Lau S.K.P."/>
            <person name="Wernery U."/>
            <person name="Woo P.C.Y."/>
        </authorList>
    </citation>
    <scope>NUCLEOTIDE SEQUENCE [LARGE SCALE GENOMIC DNA]</scope>
    <source>
        <strain evidence="4">KCTC 22644</strain>
    </source>
</reference>
<dbReference type="Pfam" id="PF01042">
    <property type="entry name" value="Ribonuc_L-PSP"/>
    <property type="match status" value="1"/>
</dbReference>
<dbReference type="Gene3D" id="3.30.1330.40">
    <property type="entry name" value="RutC-like"/>
    <property type="match status" value="1"/>
</dbReference>
<dbReference type="SUPFAM" id="SSF55298">
    <property type="entry name" value="YjgF-like"/>
    <property type="match status" value="1"/>
</dbReference>
<dbReference type="InterPro" id="IPR019897">
    <property type="entry name" value="RidA_CS"/>
</dbReference>
<keyword evidence="2" id="KW-0732">Signal</keyword>
<dbReference type="GO" id="GO:0019239">
    <property type="term" value="F:deaminase activity"/>
    <property type="evidence" value="ECO:0007669"/>
    <property type="project" value="TreeGrafter"/>
</dbReference>
<dbReference type="PROSITE" id="PS01094">
    <property type="entry name" value="UPF0076"/>
    <property type="match status" value="1"/>
</dbReference>
<dbReference type="PANTHER" id="PTHR11803">
    <property type="entry name" value="2-IMINOBUTANOATE/2-IMINOPROPANOATE DEAMINASE RIDA"/>
    <property type="match status" value="1"/>
</dbReference>
<keyword evidence="4" id="KW-1185">Reference proteome</keyword>
<evidence type="ECO:0000256" key="2">
    <source>
        <dbReference type="SAM" id="SignalP"/>
    </source>
</evidence>
<evidence type="ECO:0000313" key="4">
    <source>
        <dbReference type="Proteomes" id="UP000245020"/>
    </source>
</evidence>
<feature type="signal peptide" evidence="2">
    <location>
        <begin position="1"/>
        <end position="19"/>
    </location>
</feature>
<dbReference type="InterPro" id="IPR035959">
    <property type="entry name" value="RutC-like_sf"/>
</dbReference>
<proteinExistence type="inferred from homology"/>
<dbReference type="RefSeq" id="WP_109189575.1">
    <property type="nucleotide sequence ID" value="NZ_BMYA01000002.1"/>
</dbReference>
<feature type="chain" id="PRO_5015452022" evidence="2">
    <location>
        <begin position="20"/>
        <end position="161"/>
    </location>
</feature>
<protein>
    <submittedName>
        <fullName evidence="3">Uncharacterized protein</fullName>
    </submittedName>
</protein>
<sequence>MRLKSLLLALPFVVGVASADDAVVYHKLEGMPISQSVEIPAGKNLVFLSGKVPTVSNPDAPANSLEAYGDTEAQTVNILKQVEENLAELGLTMEDVVKMQVFLVGGEETDGTMDFKGFMNGYSQFFNPEKTNKLPARSAFQVAKLAHPAWRVEIEVTAIRP</sequence>
<dbReference type="Proteomes" id="UP000245020">
    <property type="component" value="Unassembled WGS sequence"/>
</dbReference>